<evidence type="ECO:0000313" key="2">
    <source>
        <dbReference type="EnsemblMetazoa" id="AALFPA23_004809.P5970"/>
    </source>
</evidence>
<feature type="signal peptide" evidence="1">
    <location>
        <begin position="1"/>
        <end position="20"/>
    </location>
</feature>
<reference evidence="3" key="1">
    <citation type="journal article" date="2015" name="Proc. Natl. Acad. Sci. U.S.A.">
        <title>Genome sequence of the Asian Tiger mosquito, Aedes albopictus, reveals insights into its biology, genetics, and evolution.</title>
        <authorList>
            <person name="Chen X.G."/>
            <person name="Jiang X."/>
            <person name="Gu J."/>
            <person name="Xu M."/>
            <person name="Wu Y."/>
            <person name="Deng Y."/>
            <person name="Zhang C."/>
            <person name="Bonizzoni M."/>
            <person name="Dermauw W."/>
            <person name="Vontas J."/>
            <person name="Armbruster P."/>
            <person name="Huang X."/>
            <person name="Yang Y."/>
            <person name="Zhang H."/>
            <person name="He W."/>
            <person name="Peng H."/>
            <person name="Liu Y."/>
            <person name="Wu K."/>
            <person name="Chen J."/>
            <person name="Lirakis M."/>
            <person name="Topalis P."/>
            <person name="Van Leeuwen T."/>
            <person name="Hall A.B."/>
            <person name="Jiang X."/>
            <person name="Thorpe C."/>
            <person name="Mueller R.L."/>
            <person name="Sun C."/>
            <person name="Waterhouse R.M."/>
            <person name="Yan G."/>
            <person name="Tu Z.J."/>
            <person name="Fang X."/>
            <person name="James A.A."/>
        </authorList>
    </citation>
    <scope>NUCLEOTIDE SEQUENCE [LARGE SCALE GENOMIC DNA]</scope>
    <source>
        <strain evidence="3">Foshan</strain>
    </source>
</reference>
<evidence type="ECO:0000256" key="1">
    <source>
        <dbReference type="SAM" id="SignalP"/>
    </source>
</evidence>
<feature type="chain" id="PRO_5047040045" description="Secreted protein" evidence="1">
    <location>
        <begin position="21"/>
        <end position="265"/>
    </location>
</feature>
<organism evidence="2 3">
    <name type="scientific">Aedes albopictus</name>
    <name type="common">Asian tiger mosquito</name>
    <name type="synonym">Stegomyia albopicta</name>
    <dbReference type="NCBI Taxonomy" id="7160"/>
    <lineage>
        <taxon>Eukaryota</taxon>
        <taxon>Metazoa</taxon>
        <taxon>Ecdysozoa</taxon>
        <taxon>Arthropoda</taxon>
        <taxon>Hexapoda</taxon>
        <taxon>Insecta</taxon>
        <taxon>Pterygota</taxon>
        <taxon>Neoptera</taxon>
        <taxon>Endopterygota</taxon>
        <taxon>Diptera</taxon>
        <taxon>Nematocera</taxon>
        <taxon>Culicoidea</taxon>
        <taxon>Culicidae</taxon>
        <taxon>Culicinae</taxon>
        <taxon>Aedini</taxon>
        <taxon>Aedes</taxon>
        <taxon>Stegomyia</taxon>
    </lineage>
</organism>
<keyword evidence="1" id="KW-0732">Signal</keyword>
<evidence type="ECO:0008006" key="4">
    <source>
        <dbReference type="Google" id="ProtNLM"/>
    </source>
</evidence>
<reference evidence="2" key="2">
    <citation type="submission" date="2025-05" db="UniProtKB">
        <authorList>
            <consortium name="EnsemblMetazoa"/>
        </authorList>
    </citation>
    <scope>IDENTIFICATION</scope>
    <source>
        <strain evidence="2">Foshan</strain>
    </source>
</reference>
<dbReference type="Proteomes" id="UP000069940">
    <property type="component" value="Unassembled WGS sequence"/>
</dbReference>
<accession>A0ABM1Y1G2</accession>
<dbReference type="RefSeq" id="XP_019550132.3">
    <property type="nucleotide sequence ID" value="XM_019694587.3"/>
</dbReference>
<protein>
    <recommendedName>
        <fullName evidence="4">Secreted protein</fullName>
    </recommendedName>
</protein>
<keyword evidence="3" id="KW-1185">Reference proteome</keyword>
<evidence type="ECO:0000313" key="3">
    <source>
        <dbReference type="Proteomes" id="UP000069940"/>
    </source>
</evidence>
<dbReference type="GeneID" id="109420248"/>
<proteinExistence type="predicted"/>
<dbReference type="EnsemblMetazoa" id="AALFPA23_004809.R5970">
    <property type="protein sequence ID" value="AALFPA23_004809.P5970"/>
    <property type="gene ID" value="AALFPA23_004809"/>
</dbReference>
<name>A0ABM1Y1G2_AEDAL</name>
<sequence>MKRMRLAAVVVLLLVLVVIGGPDPVGGDFVQDIKNGVRMAGSLFGIETITDVADLVAKGFSKQGIFLKPQENTPLQQKAASMMVLIWKLIGLDGSKLGALIMNALIFVAHVIATNLGTLKKPGLDENNDLEFTKAEESSILQSESPLDWLLNNPPKQFDGMLNTIQNTNITDYLESDLANLENTPVDDSGCIRLLICKIKPFIWKMQQVVRDRLATGREENSEPHDDEQESIAELIFRNVPKLAEFQANGAQCEAQFKHCIRRFG</sequence>